<name>A0A3P7PAB5_DIBLA</name>
<reference evidence="1 2" key="1">
    <citation type="submission" date="2018-11" db="EMBL/GenBank/DDBJ databases">
        <authorList>
            <consortium name="Pathogen Informatics"/>
        </authorList>
    </citation>
    <scope>NUCLEOTIDE SEQUENCE [LARGE SCALE GENOMIC DNA]</scope>
</reference>
<organism evidence="1 2">
    <name type="scientific">Dibothriocephalus latus</name>
    <name type="common">Fish tapeworm</name>
    <name type="synonym">Diphyllobothrium latum</name>
    <dbReference type="NCBI Taxonomy" id="60516"/>
    <lineage>
        <taxon>Eukaryota</taxon>
        <taxon>Metazoa</taxon>
        <taxon>Spiralia</taxon>
        <taxon>Lophotrochozoa</taxon>
        <taxon>Platyhelminthes</taxon>
        <taxon>Cestoda</taxon>
        <taxon>Eucestoda</taxon>
        <taxon>Diphyllobothriidea</taxon>
        <taxon>Diphyllobothriidae</taxon>
        <taxon>Dibothriocephalus</taxon>
    </lineage>
</organism>
<protein>
    <submittedName>
        <fullName evidence="1">Uncharacterized protein</fullName>
    </submittedName>
</protein>
<dbReference type="Proteomes" id="UP000281553">
    <property type="component" value="Unassembled WGS sequence"/>
</dbReference>
<accession>A0A3P7PAB5</accession>
<gene>
    <name evidence="1" type="ORF">DILT_LOCUS10697</name>
</gene>
<sequence>MRQIAASSDKMASLKLRVPASPLASLPVPAVVVPVQDLVPIAYAFSMQNSARKPTGVYSLVLSIQHRETSVPENRGKHFLWFCRLELHFLRL</sequence>
<evidence type="ECO:0000313" key="1">
    <source>
        <dbReference type="EMBL" id="VDN14866.1"/>
    </source>
</evidence>
<dbReference type="AlphaFoldDB" id="A0A3P7PAB5"/>
<evidence type="ECO:0000313" key="2">
    <source>
        <dbReference type="Proteomes" id="UP000281553"/>
    </source>
</evidence>
<keyword evidence="2" id="KW-1185">Reference proteome</keyword>
<proteinExistence type="predicted"/>
<dbReference type="EMBL" id="UYRU01060623">
    <property type="protein sequence ID" value="VDN14866.1"/>
    <property type="molecule type" value="Genomic_DNA"/>
</dbReference>